<sequence length="130" mass="14352">MVPEPVLLGSETAKRQNVATAWPIASTLPSCQDTFELYRDHSMHQSHTHPTLPPTTSLSGINNIMATSYPVLVSPEKRSMMDIDINSEMMQSSGRMCGESLKISVSQSAPNSISEFHPRLFRNLLNGSFC</sequence>
<evidence type="ECO:0000313" key="2">
    <source>
        <dbReference type="Proteomes" id="UP000077115"/>
    </source>
</evidence>
<dbReference type="Proteomes" id="UP000077115">
    <property type="component" value="Unassembled WGS sequence"/>
</dbReference>
<dbReference type="AlphaFoldDB" id="A0A177WQM3"/>
<gene>
    <name evidence="1" type="ORF">BDEG_25682</name>
</gene>
<accession>A0A177WQM3</accession>
<reference evidence="1 2" key="1">
    <citation type="submission" date="2006-10" db="EMBL/GenBank/DDBJ databases">
        <title>The Genome Sequence of Batrachochytrium dendrobatidis JEL423.</title>
        <authorList>
            <consortium name="The Broad Institute Genome Sequencing Platform"/>
            <person name="Birren B."/>
            <person name="Lander E."/>
            <person name="Galagan J."/>
            <person name="Cuomo C."/>
            <person name="Devon K."/>
            <person name="Jaffe D."/>
            <person name="Butler J."/>
            <person name="Alvarez P."/>
            <person name="Gnerre S."/>
            <person name="Grabherr M."/>
            <person name="Kleber M."/>
            <person name="Mauceli E."/>
            <person name="Brockman W."/>
            <person name="Young S."/>
            <person name="LaButti K."/>
            <person name="Sykes S."/>
            <person name="DeCaprio D."/>
            <person name="Crawford M."/>
            <person name="Koehrsen M."/>
            <person name="Engels R."/>
            <person name="Montgomery P."/>
            <person name="Pearson M."/>
            <person name="Howarth C."/>
            <person name="Larson L."/>
            <person name="White J."/>
            <person name="O'Leary S."/>
            <person name="Kodira C."/>
            <person name="Zeng Q."/>
            <person name="Yandava C."/>
            <person name="Alvarado L."/>
            <person name="Longcore J."/>
            <person name="James T."/>
        </authorList>
    </citation>
    <scope>NUCLEOTIDE SEQUENCE [LARGE SCALE GENOMIC DNA]</scope>
    <source>
        <strain evidence="1 2">JEL423</strain>
    </source>
</reference>
<reference evidence="1 2" key="2">
    <citation type="submission" date="2016-05" db="EMBL/GenBank/DDBJ databases">
        <title>Lineage-specific infection strategies underlie the spectrum of fungal disease in amphibians.</title>
        <authorList>
            <person name="Cuomo C.A."/>
            <person name="Farrer R.A."/>
            <person name="James T."/>
            <person name="Longcore J."/>
            <person name="Birren B."/>
        </authorList>
    </citation>
    <scope>NUCLEOTIDE SEQUENCE [LARGE SCALE GENOMIC DNA]</scope>
    <source>
        <strain evidence="1 2">JEL423</strain>
    </source>
</reference>
<dbReference type="VEuPathDB" id="FungiDB:BDEG_25682"/>
<evidence type="ECO:0000313" key="1">
    <source>
        <dbReference type="EMBL" id="OAJ42192.1"/>
    </source>
</evidence>
<organism evidence="1 2">
    <name type="scientific">Batrachochytrium dendrobatidis (strain JEL423)</name>
    <dbReference type="NCBI Taxonomy" id="403673"/>
    <lineage>
        <taxon>Eukaryota</taxon>
        <taxon>Fungi</taxon>
        <taxon>Fungi incertae sedis</taxon>
        <taxon>Chytridiomycota</taxon>
        <taxon>Chytridiomycota incertae sedis</taxon>
        <taxon>Chytridiomycetes</taxon>
        <taxon>Rhizophydiales</taxon>
        <taxon>Rhizophydiales incertae sedis</taxon>
        <taxon>Batrachochytrium</taxon>
    </lineage>
</organism>
<protein>
    <submittedName>
        <fullName evidence="1">Uncharacterized protein</fullName>
    </submittedName>
</protein>
<dbReference type="EMBL" id="DS022307">
    <property type="protein sequence ID" value="OAJ42192.1"/>
    <property type="molecule type" value="Genomic_DNA"/>
</dbReference>
<proteinExistence type="predicted"/>
<name>A0A177WQM3_BATDL</name>